<keyword evidence="6" id="KW-1185">Reference proteome</keyword>
<keyword evidence="4" id="KW-0732">Signal</keyword>
<name>A0ABU0M7C7_9HYPH</name>
<comment type="similarity">
    <text evidence="2">Belongs to the bacterial solute-binding protein 1 family.</text>
</comment>
<feature type="chain" id="PRO_5045606302" evidence="4">
    <location>
        <begin position="35"/>
        <end position="429"/>
    </location>
</feature>
<dbReference type="CDD" id="cd13585">
    <property type="entry name" value="PBP2_TMBP_like"/>
    <property type="match status" value="1"/>
</dbReference>
<proteinExistence type="inferred from homology"/>
<protein>
    <submittedName>
        <fullName evidence="5">Multiple sugar transport system substrate-binding protein</fullName>
    </submittedName>
</protein>
<evidence type="ECO:0000256" key="4">
    <source>
        <dbReference type="SAM" id="SignalP"/>
    </source>
</evidence>
<keyword evidence="5" id="KW-0762">Sugar transport</keyword>
<accession>A0ABU0M7C7</accession>
<gene>
    <name evidence="5" type="ORF">QO015_002478</name>
</gene>
<comment type="subcellular location">
    <subcellularLocation>
        <location evidence="1">Periplasm</location>
    </subcellularLocation>
</comment>
<evidence type="ECO:0000313" key="6">
    <source>
        <dbReference type="Proteomes" id="UP001223743"/>
    </source>
</evidence>
<dbReference type="EMBL" id="JAUSWJ010000001">
    <property type="protein sequence ID" value="MDQ0516865.1"/>
    <property type="molecule type" value="Genomic_DNA"/>
</dbReference>
<sequence length="429" mass="46613">MKTSGNAPARGRAGLLASLAAALAIGLSPVTAYAADPVKLNFWDMIWGPPEYIDAAKELVAEFNKENPGIQVEYRSVPWNNWYQTFVTAISAGTAPDLSTGAGYQAVQLYDLGAIRPIDDLIEEMKASGDLDDFLPGTVDTLRYDDHYVALPWGIDIRVWFYRKDMLDAAGLKVPTTWAELREAAKATTKDGKFGILASGDTGGSHFLYNAILNNGGGLFNEERKLDLKSERNVEAFEALAGMVADGSVSPASTGYNSDDRRGAFNRGQGAFTLDGPGLISQAGDAADKIGVVPPLAGPHGDKGTIFWVNNIMVYEQTKHPEEVKTFLKWWSKNQTPLWTKGNTGQLPTRKSIAANDYFKQQASRGYVLENYVPIGKTTATHAAGIFPALNEVEGEGVMQTFAQELWQGKPLDQILDTADGRLKSIVKE</sequence>
<keyword evidence="5" id="KW-0813">Transport</keyword>
<evidence type="ECO:0000256" key="2">
    <source>
        <dbReference type="ARBA" id="ARBA00008520"/>
    </source>
</evidence>
<reference evidence="5 6" key="1">
    <citation type="submission" date="2023-07" db="EMBL/GenBank/DDBJ databases">
        <title>Genomic Encyclopedia of Type Strains, Phase IV (KMG-IV): sequencing the most valuable type-strain genomes for metagenomic binning, comparative biology and taxonomic classification.</title>
        <authorList>
            <person name="Goeker M."/>
        </authorList>
    </citation>
    <scope>NUCLEOTIDE SEQUENCE [LARGE SCALE GENOMIC DNA]</scope>
    <source>
        <strain evidence="5 6">B1-1</strain>
    </source>
</reference>
<dbReference type="Proteomes" id="UP001223743">
    <property type="component" value="Unassembled WGS sequence"/>
</dbReference>
<dbReference type="PANTHER" id="PTHR43649:SF30">
    <property type="entry name" value="ABC TRANSPORTER SUBSTRATE-BINDING PROTEIN"/>
    <property type="match status" value="1"/>
</dbReference>
<organism evidence="5 6">
    <name type="scientific">Kaistia geumhonensis</name>
    <dbReference type="NCBI Taxonomy" id="410839"/>
    <lineage>
        <taxon>Bacteria</taxon>
        <taxon>Pseudomonadati</taxon>
        <taxon>Pseudomonadota</taxon>
        <taxon>Alphaproteobacteria</taxon>
        <taxon>Hyphomicrobiales</taxon>
        <taxon>Kaistiaceae</taxon>
        <taxon>Kaistia</taxon>
    </lineage>
</organism>
<dbReference type="InterPro" id="IPR050490">
    <property type="entry name" value="Bact_solute-bd_prot1"/>
</dbReference>
<dbReference type="InterPro" id="IPR006059">
    <property type="entry name" value="SBP"/>
</dbReference>
<dbReference type="Pfam" id="PF01547">
    <property type="entry name" value="SBP_bac_1"/>
    <property type="match status" value="1"/>
</dbReference>
<dbReference type="SUPFAM" id="SSF53850">
    <property type="entry name" value="Periplasmic binding protein-like II"/>
    <property type="match status" value="1"/>
</dbReference>
<dbReference type="RefSeq" id="WP_266279066.1">
    <property type="nucleotide sequence ID" value="NZ_JAPKNF010000001.1"/>
</dbReference>
<evidence type="ECO:0000256" key="3">
    <source>
        <dbReference type="ARBA" id="ARBA00022764"/>
    </source>
</evidence>
<keyword evidence="3" id="KW-0574">Periplasm</keyword>
<feature type="signal peptide" evidence="4">
    <location>
        <begin position="1"/>
        <end position="34"/>
    </location>
</feature>
<evidence type="ECO:0000256" key="1">
    <source>
        <dbReference type="ARBA" id="ARBA00004418"/>
    </source>
</evidence>
<dbReference type="Gene3D" id="3.40.190.10">
    <property type="entry name" value="Periplasmic binding protein-like II"/>
    <property type="match status" value="2"/>
</dbReference>
<evidence type="ECO:0000313" key="5">
    <source>
        <dbReference type="EMBL" id="MDQ0516865.1"/>
    </source>
</evidence>
<dbReference type="PANTHER" id="PTHR43649">
    <property type="entry name" value="ARABINOSE-BINDING PROTEIN-RELATED"/>
    <property type="match status" value="1"/>
</dbReference>
<comment type="caution">
    <text evidence="5">The sequence shown here is derived from an EMBL/GenBank/DDBJ whole genome shotgun (WGS) entry which is preliminary data.</text>
</comment>